<dbReference type="EMBL" id="UWOC01000184">
    <property type="protein sequence ID" value="VCU10961.1"/>
    <property type="molecule type" value="Genomic_DNA"/>
</dbReference>
<reference evidence="3" key="1">
    <citation type="submission" date="2018-10" db="EMBL/GenBank/DDBJ databases">
        <authorList>
            <person name="Peiro R."/>
            <person name="Begona"/>
            <person name="Cbmso G."/>
            <person name="Lopez M."/>
            <person name="Gonzalez S."/>
            <person name="Sacristan E."/>
            <person name="Castillo E."/>
        </authorList>
    </citation>
    <scope>NUCLEOTIDE SEQUENCE [LARGE SCALE GENOMIC DNA]</scope>
</reference>
<dbReference type="AlphaFoldDB" id="A0A3S4DI67"/>
<evidence type="ECO:0000313" key="3">
    <source>
        <dbReference type="Proteomes" id="UP000289200"/>
    </source>
</evidence>
<evidence type="ECO:0000313" key="2">
    <source>
        <dbReference type="EMBL" id="VCU10961.1"/>
    </source>
</evidence>
<sequence>MLEFSARHQHAGVHQCLDHRLVGVALLALVGDDAAAREARRVLGEAAVGIDRVGDLRRDAALLQPASVRHPDVEVLAAVAGRGVDEAGAGAVVDMLAVEQRHREVVAHRLQRMIADEIRQHIGRHRPHLLIGGDAGLLEHVGGEIVGEDQQIAGLRPVVGRGVDDAIEAIGDPVRIADGAVARQRPRGGGPDDDGGAVELTSPRRAGRGNRELHPHGIGRVVLVLDLGLGQRGLLDHRPHHRLTAAIERAVVGELHDLAGDLRLGRERHGGVGIGPVADRAEALELLALHVQPVLRIGAALLAERHHGGGVGEIRLGLALLAVVLLLDLPLDRQAVAVPARHVVGVEAEHLLRARHQVLEHLVERVADVDVAVGVGRPVVQDEAGPARGGAAQPAVEVERLPAGEDLRLLLGQTGPHGEIGHRQEQGFRVVAGRGRGVGHGAPF</sequence>
<accession>A0A3S4DI67</accession>
<dbReference type="Proteomes" id="UP000289200">
    <property type="component" value="Unassembled WGS sequence"/>
</dbReference>
<keyword evidence="3" id="KW-1185">Reference proteome</keyword>
<protein>
    <submittedName>
        <fullName evidence="2">Uncharacterized protein</fullName>
    </submittedName>
</protein>
<feature type="region of interest" description="Disordered" evidence="1">
    <location>
        <begin position="179"/>
        <end position="213"/>
    </location>
</feature>
<proteinExistence type="predicted"/>
<gene>
    <name evidence="2" type="ORF">RHODGE_RHODGE_04165</name>
</gene>
<dbReference type="AntiFam" id="ANF00157">
    <property type="entry name" value="Shadow ORF (opposite ileS)"/>
</dbReference>
<organism evidence="2 3">
    <name type="scientific">Rhodoplanes serenus</name>
    <dbReference type="NCBI Taxonomy" id="200615"/>
    <lineage>
        <taxon>Bacteria</taxon>
        <taxon>Pseudomonadati</taxon>
        <taxon>Pseudomonadota</taxon>
        <taxon>Alphaproteobacteria</taxon>
        <taxon>Hyphomicrobiales</taxon>
        <taxon>Nitrobacteraceae</taxon>
        <taxon>Rhodoplanes</taxon>
    </lineage>
</organism>
<comment type="caution">
    <text evidence="2">The sequence shown here is derived from an EMBL/GenBank/DDBJ whole genome shotgun (WGS) entry which is preliminary data.</text>
</comment>
<name>A0A3S4DI67_9BRAD</name>
<evidence type="ECO:0000256" key="1">
    <source>
        <dbReference type="SAM" id="MobiDB-lite"/>
    </source>
</evidence>